<gene>
    <name evidence="2" type="ORF">ACFQFQ_16050</name>
</gene>
<comment type="caution">
    <text evidence="2">The sequence shown here is derived from an EMBL/GenBank/DDBJ whole genome shotgun (WGS) entry which is preliminary data.</text>
</comment>
<feature type="chain" id="PRO_5045693077" evidence="1">
    <location>
        <begin position="25"/>
        <end position="62"/>
    </location>
</feature>
<keyword evidence="1" id="KW-0732">Signal</keyword>
<dbReference type="Proteomes" id="UP001596353">
    <property type="component" value="Unassembled WGS sequence"/>
</dbReference>
<reference evidence="3" key="1">
    <citation type="journal article" date="2019" name="Int. J. Syst. Evol. Microbiol.">
        <title>The Global Catalogue of Microorganisms (GCM) 10K type strain sequencing project: providing services to taxonomists for standard genome sequencing and annotation.</title>
        <authorList>
            <consortium name="The Broad Institute Genomics Platform"/>
            <consortium name="The Broad Institute Genome Sequencing Center for Infectious Disease"/>
            <person name="Wu L."/>
            <person name="Ma J."/>
        </authorList>
    </citation>
    <scope>NUCLEOTIDE SEQUENCE [LARGE SCALE GENOMIC DNA]</scope>
    <source>
        <strain evidence="3">CCUG 66188</strain>
    </source>
</reference>
<evidence type="ECO:0000313" key="3">
    <source>
        <dbReference type="Proteomes" id="UP001596353"/>
    </source>
</evidence>
<keyword evidence="3" id="KW-1185">Reference proteome</keyword>
<evidence type="ECO:0000256" key="1">
    <source>
        <dbReference type="SAM" id="SignalP"/>
    </source>
</evidence>
<organism evidence="2 3">
    <name type="scientific">Sulfitobacter porphyrae</name>
    <dbReference type="NCBI Taxonomy" id="1246864"/>
    <lineage>
        <taxon>Bacteria</taxon>
        <taxon>Pseudomonadati</taxon>
        <taxon>Pseudomonadota</taxon>
        <taxon>Alphaproteobacteria</taxon>
        <taxon>Rhodobacterales</taxon>
        <taxon>Roseobacteraceae</taxon>
        <taxon>Sulfitobacter</taxon>
    </lineage>
</organism>
<name>A0ABW2B5J0_9RHOB</name>
<protein>
    <submittedName>
        <fullName evidence="2">Uncharacterized protein</fullName>
    </submittedName>
</protein>
<sequence length="62" mass="6562">MRSLRLVTLTVTLTAYLAAGPVLASGNEAKLAIDSFNAWCFKAYQTEAQARDNMSAGTAPSP</sequence>
<accession>A0ABW2B5J0</accession>
<proteinExistence type="predicted"/>
<dbReference type="EMBL" id="JBHSWG010000001">
    <property type="protein sequence ID" value="MFC6760663.1"/>
    <property type="molecule type" value="Genomic_DNA"/>
</dbReference>
<evidence type="ECO:0000313" key="2">
    <source>
        <dbReference type="EMBL" id="MFC6760663.1"/>
    </source>
</evidence>
<feature type="signal peptide" evidence="1">
    <location>
        <begin position="1"/>
        <end position="24"/>
    </location>
</feature>